<dbReference type="Proteomes" id="UP000199271">
    <property type="component" value="Unassembled WGS sequence"/>
</dbReference>
<dbReference type="EMBL" id="FBSY01000017">
    <property type="protein sequence ID" value="CUW16299.1"/>
    <property type="molecule type" value="Genomic_DNA"/>
</dbReference>
<accession>A0A9Q3SVJ4</accession>
<gene>
    <name evidence="2" type="ORF">C122C_1468</name>
    <name evidence="3" type="ORF">KIJ12_00815</name>
</gene>
<dbReference type="RefSeq" id="WP_013231250.1">
    <property type="nucleotide sequence ID" value="NZ_BPKT01000001.1"/>
</dbReference>
<comment type="caution">
    <text evidence="3">The sequence shown here is derived from an EMBL/GenBank/DDBJ whole genome shotgun (WGS) entry which is preliminary data.</text>
</comment>
<protein>
    <submittedName>
        <fullName evidence="3">ImmA/IrrE family metallo-endopeptidase</fullName>
    </submittedName>
</protein>
<organism evidence="3 5">
    <name type="scientific">Leuconostoc gasicomitatum</name>
    <dbReference type="NCBI Taxonomy" id="115778"/>
    <lineage>
        <taxon>Bacteria</taxon>
        <taxon>Bacillati</taxon>
        <taxon>Bacillota</taxon>
        <taxon>Bacilli</taxon>
        <taxon>Lactobacillales</taxon>
        <taxon>Lactobacillaceae</taxon>
        <taxon>Leuconostoc</taxon>
        <taxon>Leuconostoc gelidum group</taxon>
    </lineage>
</organism>
<dbReference type="InterPro" id="IPR010359">
    <property type="entry name" value="IrrE_HExxH"/>
</dbReference>
<evidence type="ECO:0000313" key="2">
    <source>
        <dbReference type="EMBL" id="CUW16299.1"/>
    </source>
</evidence>
<name>A0A9Q3SVJ4_9LACO</name>
<keyword evidence="4" id="KW-1185">Reference proteome</keyword>
<evidence type="ECO:0000313" key="4">
    <source>
        <dbReference type="Proteomes" id="UP000199271"/>
    </source>
</evidence>
<dbReference type="GeneID" id="34300997"/>
<dbReference type="EMBL" id="JAHBFI010000001">
    <property type="protein sequence ID" value="MBZ5961720.1"/>
    <property type="molecule type" value="Genomic_DNA"/>
</dbReference>
<dbReference type="OMA" id="EICHIQF"/>
<reference evidence="3" key="2">
    <citation type="submission" date="2021-05" db="EMBL/GenBank/DDBJ databases">
        <title>Pangenome of Leuconostoc gelidum warrants species status for Leuconostoc gelidum subsp. gasicomitatum.</title>
        <authorList>
            <person name="Johansson P."/>
            <person name="Sade E."/>
            <person name="Hultman J."/>
            <person name="Auvinen P."/>
            <person name="Bjorkroth J."/>
        </authorList>
    </citation>
    <scope>NUCLEOTIDE SEQUENCE</scope>
    <source>
        <strain evidence="3">A.21.4</strain>
    </source>
</reference>
<sequence length="144" mass="16635">MSYDFKSNASREYLENIIDLNHITIIHLSGTTYDPDVVNIQKKAIIINNNYQSNFSYEFRIAHELAHLLCTTSSENYNLSLLTKNDIEKQANIDGIQLLINFYFSEIASGKLRWNYRFQFISTFGLGPLTHLVEKILNPIKNSV</sequence>
<dbReference type="Pfam" id="PF06114">
    <property type="entry name" value="Peptidase_M78"/>
    <property type="match status" value="1"/>
</dbReference>
<dbReference type="AlphaFoldDB" id="A0A9Q3SVJ4"/>
<proteinExistence type="predicted"/>
<evidence type="ECO:0000313" key="5">
    <source>
        <dbReference type="Proteomes" id="UP000752647"/>
    </source>
</evidence>
<evidence type="ECO:0000313" key="3">
    <source>
        <dbReference type="EMBL" id="MBZ5961720.1"/>
    </source>
</evidence>
<dbReference type="Gene3D" id="1.10.10.2910">
    <property type="match status" value="1"/>
</dbReference>
<dbReference type="Proteomes" id="UP000752647">
    <property type="component" value="Unassembled WGS sequence"/>
</dbReference>
<feature type="domain" description="IrrE N-terminal-like" evidence="1">
    <location>
        <begin position="29"/>
        <end position="100"/>
    </location>
</feature>
<reference evidence="2 4" key="1">
    <citation type="submission" date="2015-12" db="EMBL/GenBank/DDBJ databases">
        <authorList>
            <person name="Andreevskaya M."/>
        </authorList>
    </citation>
    <scope>NUCLEOTIDE SEQUENCE [LARGE SCALE GENOMIC DNA]</scope>
    <source>
        <strain evidence="2 4">C122c</strain>
    </source>
</reference>
<evidence type="ECO:0000259" key="1">
    <source>
        <dbReference type="Pfam" id="PF06114"/>
    </source>
</evidence>